<organism evidence="9 10">
    <name type="scientific">Pontibacter mucosus</name>
    <dbReference type="NCBI Taxonomy" id="1649266"/>
    <lineage>
        <taxon>Bacteria</taxon>
        <taxon>Pseudomonadati</taxon>
        <taxon>Bacteroidota</taxon>
        <taxon>Cytophagia</taxon>
        <taxon>Cytophagales</taxon>
        <taxon>Hymenobacteraceae</taxon>
        <taxon>Pontibacter</taxon>
    </lineage>
</organism>
<dbReference type="PANTHER" id="PTHR10629">
    <property type="entry name" value="CYTOSINE-SPECIFIC METHYLTRANSFERASE"/>
    <property type="match status" value="1"/>
</dbReference>
<dbReference type="EMBL" id="QBKI01000011">
    <property type="protein sequence ID" value="PTX14479.1"/>
    <property type="molecule type" value="Genomic_DNA"/>
</dbReference>
<evidence type="ECO:0000256" key="8">
    <source>
        <dbReference type="RuleBase" id="RU000416"/>
    </source>
</evidence>
<evidence type="ECO:0000313" key="9">
    <source>
        <dbReference type="EMBL" id="PTX14479.1"/>
    </source>
</evidence>
<dbReference type="Pfam" id="PF00145">
    <property type="entry name" value="DNA_methylase"/>
    <property type="match status" value="1"/>
</dbReference>
<dbReference type="PROSITE" id="PS51679">
    <property type="entry name" value="SAM_MT_C5"/>
    <property type="match status" value="1"/>
</dbReference>
<evidence type="ECO:0000313" key="10">
    <source>
        <dbReference type="Proteomes" id="UP000244225"/>
    </source>
</evidence>
<dbReference type="RefSeq" id="WP_211318147.1">
    <property type="nucleotide sequence ID" value="NZ_QBKI01000011.1"/>
</dbReference>
<dbReference type="PRINTS" id="PR00105">
    <property type="entry name" value="C5METTRFRASE"/>
</dbReference>
<proteinExistence type="inferred from homology"/>
<dbReference type="InterPro" id="IPR050390">
    <property type="entry name" value="C5-Methyltransferase"/>
</dbReference>
<protein>
    <recommendedName>
        <fullName evidence="1">DNA (cytosine-5-)-methyltransferase</fullName>
        <ecNumber evidence="1">2.1.1.37</ecNumber>
    </recommendedName>
</protein>
<dbReference type="Gene3D" id="3.40.50.150">
    <property type="entry name" value="Vaccinia Virus protein VP39"/>
    <property type="match status" value="1"/>
</dbReference>
<dbReference type="GO" id="GO:0044027">
    <property type="term" value="P:negative regulation of gene expression via chromosomal CpG island methylation"/>
    <property type="evidence" value="ECO:0007669"/>
    <property type="project" value="TreeGrafter"/>
</dbReference>
<evidence type="ECO:0000256" key="1">
    <source>
        <dbReference type="ARBA" id="ARBA00011975"/>
    </source>
</evidence>
<keyword evidence="4 7" id="KW-0949">S-adenosyl-L-methionine</keyword>
<keyword evidence="5" id="KW-0680">Restriction system</keyword>
<dbReference type="GO" id="GO:0009307">
    <property type="term" value="P:DNA restriction-modification system"/>
    <property type="evidence" value="ECO:0007669"/>
    <property type="project" value="UniProtKB-KW"/>
</dbReference>
<comment type="catalytic activity">
    <reaction evidence="6">
        <text>a 2'-deoxycytidine in DNA + S-adenosyl-L-methionine = a 5-methyl-2'-deoxycytidine in DNA + S-adenosyl-L-homocysteine + H(+)</text>
        <dbReference type="Rhea" id="RHEA:13681"/>
        <dbReference type="Rhea" id="RHEA-COMP:11369"/>
        <dbReference type="Rhea" id="RHEA-COMP:11370"/>
        <dbReference type="ChEBI" id="CHEBI:15378"/>
        <dbReference type="ChEBI" id="CHEBI:57856"/>
        <dbReference type="ChEBI" id="CHEBI:59789"/>
        <dbReference type="ChEBI" id="CHEBI:85452"/>
        <dbReference type="ChEBI" id="CHEBI:85454"/>
        <dbReference type="EC" id="2.1.1.37"/>
    </reaction>
</comment>
<comment type="similarity">
    <text evidence="7 8">Belongs to the class I-like SAM-binding methyltransferase superfamily. C5-methyltransferase family.</text>
</comment>
<dbReference type="GO" id="GO:0032259">
    <property type="term" value="P:methylation"/>
    <property type="evidence" value="ECO:0007669"/>
    <property type="project" value="UniProtKB-KW"/>
</dbReference>
<dbReference type="AlphaFoldDB" id="A0A2T5YD79"/>
<dbReference type="GO" id="GO:0003886">
    <property type="term" value="F:DNA (cytosine-5-)-methyltransferase activity"/>
    <property type="evidence" value="ECO:0007669"/>
    <property type="project" value="UniProtKB-EC"/>
</dbReference>
<evidence type="ECO:0000256" key="3">
    <source>
        <dbReference type="ARBA" id="ARBA00022679"/>
    </source>
</evidence>
<dbReference type="GO" id="GO:0003677">
    <property type="term" value="F:DNA binding"/>
    <property type="evidence" value="ECO:0007669"/>
    <property type="project" value="TreeGrafter"/>
</dbReference>
<evidence type="ECO:0000256" key="7">
    <source>
        <dbReference type="PROSITE-ProRule" id="PRU01016"/>
    </source>
</evidence>
<sequence length="250" mass="28371">MRLTHGSVFSGVGGFELGAQRAGIETLWNCELQEFNRRILKQHFPKSKQYEDITTLSHPEPVDIISGGFPCQDITSAWKESTGIVGSRSGLWGEFARIIHEGRPLYVVGENSTDLTKRGFEKVLYDLSEIGYDAEWQCLSGTTFGVQQRRERIYFIAYARHLALQGQHTGPVFRQQELQEQLAGVYPGWLRRSDIPQPRTIRSADDVPHLVDRIKACGNAVMPLIAEYLFRCILSHYNRTTALCRNLSLN</sequence>
<comment type="caution">
    <text evidence="9">The sequence shown here is derived from an EMBL/GenBank/DDBJ whole genome shotgun (WGS) entry which is preliminary data.</text>
</comment>
<dbReference type="PANTHER" id="PTHR10629:SF52">
    <property type="entry name" value="DNA (CYTOSINE-5)-METHYLTRANSFERASE 1"/>
    <property type="match status" value="1"/>
</dbReference>
<reference evidence="9 10" key="1">
    <citation type="submission" date="2018-04" db="EMBL/GenBank/DDBJ databases">
        <title>Genomic Encyclopedia of Archaeal and Bacterial Type Strains, Phase II (KMG-II): from individual species to whole genera.</title>
        <authorList>
            <person name="Goeker M."/>
        </authorList>
    </citation>
    <scope>NUCLEOTIDE SEQUENCE [LARGE SCALE GENOMIC DNA]</scope>
    <source>
        <strain evidence="9 10">DSM 100162</strain>
    </source>
</reference>
<dbReference type="SUPFAM" id="SSF53335">
    <property type="entry name" value="S-adenosyl-L-methionine-dependent methyltransferases"/>
    <property type="match status" value="1"/>
</dbReference>
<evidence type="ECO:0000256" key="5">
    <source>
        <dbReference type="ARBA" id="ARBA00022747"/>
    </source>
</evidence>
<dbReference type="InterPro" id="IPR001525">
    <property type="entry name" value="C5_MeTfrase"/>
</dbReference>
<evidence type="ECO:0000256" key="6">
    <source>
        <dbReference type="ARBA" id="ARBA00047422"/>
    </source>
</evidence>
<dbReference type="Proteomes" id="UP000244225">
    <property type="component" value="Unassembled WGS sequence"/>
</dbReference>
<gene>
    <name evidence="9" type="ORF">C8N40_111144</name>
</gene>
<evidence type="ECO:0000256" key="2">
    <source>
        <dbReference type="ARBA" id="ARBA00022603"/>
    </source>
</evidence>
<keyword evidence="3 7" id="KW-0808">Transferase</keyword>
<feature type="active site" evidence="7">
    <location>
        <position position="71"/>
    </location>
</feature>
<keyword evidence="2 7" id="KW-0489">Methyltransferase</keyword>
<dbReference type="InterPro" id="IPR029063">
    <property type="entry name" value="SAM-dependent_MTases_sf"/>
</dbReference>
<dbReference type="EC" id="2.1.1.37" evidence="1"/>
<evidence type="ECO:0000256" key="4">
    <source>
        <dbReference type="ARBA" id="ARBA00022691"/>
    </source>
</evidence>
<accession>A0A2T5YD79</accession>
<dbReference type="NCBIfam" id="TIGR00675">
    <property type="entry name" value="dcm"/>
    <property type="match status" value="1"/>
</dbReference>
<name>A0A2T5YD79_9BACT</name>
<keyword evidence="10" id="KW-1185">Reference proteome</keyword>